<organism evidence="5 6">
    <name type="scientific">Campylobacter sputorum subsp. sputorum</name>
    <dbReference type="NCBI Taxonomy" id="32024"/>
    <lineage>
        <taxon>Bacteria</taxon>
        <taxon>Pseudomonadati</taxon>
        <taxon>Campylobacterota</taxon>
        <taxon>Epsilonproteobacteria</taxon>
        <taxon>Campylobacterales</taxon>
        <taxon>Campylobacteraceae</taxon>
        <taxon>Campylobacter</taxon>
    </lineage>
</organism>
<accession>A0A381DH17</accession>
<dbReference type="GO" id="GO:0052621">
    <property type="term" value="F:diguanylate cyclase activity"/>
    <property type="evidence" value="ECO:0007669"/>
    <property type="project" value="UniProtKB-EC"/>
</dbReference>
<reference evidence="5 6" key="1">
    <citation type="submission" date="2018-06" db="EMBL/GenBank/DDBJ databases">
        <authorList>
            <consortium name="Pathogen Informatics"/>
            <person name="Doyle S."/>
        </authorList>
    </citation>
    <scope>NUCLEOTIDE SEQUENCE [LARGE SCALE GENOMIC DNA]</scope>
    <source>
        <strain evidence="5 6">NCTC12475</strain>
    </source>
</reference>
<dbReference type="PANTHER" id="PTHR45138">
    <property type="entry name" value="REGULATORY COMPONENTS OF SENSORY TRANSDUCTION SYSTEM"/>
    <property type="match status" value="1"/>
</dbReference>
<proteinExistence type="predicted"/>
<dbReference type="Pfam" id="PF00990">
    <property type="entry name" value="GGDEF"/>
    <property type="match status" value="1"/>
</dbReference>
<dbReference type="PROSITE" id="PS50887">
    <property type="entry name" value="GGDEF"/>
    <property type="match status" value="1"/>
</dbReference>
<feature type="domain" description="GGDEF" evidence="4">
    <location>
        <begin position="384"/>
        <end position="516"/>
    </location>
</feature>
<feature type="coiled-coil region" evidence="3">
    <location>
        <begin position="326"/>
        <end position="353"/>
    </location>
</feature>
<dbReference type="SMART" id="SM00267">
    <property type="entry name" value="GGDEF"/>
    <property type="match status" value="1"/>
</dbReference>
<dbReference type="FunFam" id="3.30.70.270:FF:000001">
    <property type="entry name" value="Diguanylate cyclase domain protein"/>
    <property type="match status" value="1"/>
</dbReference>
<sequence>MSTKLSEIIKESLLEMKSKHLLLTPDNYAQVFCEISTRYGVSTKDCQKLKKYIEKLGDQYSLEVKRLNVKTVDELFAFLISRLNMAKPTECAVIINAFSIFCKKILQSIILLGNKDARNLANATITTLERKTDQNTLNILSDKWRDFAASYDDSFFKKLEFHGISKPDDISKFVDDIESVIVNLKQNSVDMKSIAELVLLSLVPSISNKKDETINILNKNIKQNPSSLSLPQVSKNIKNCVKRRIELDVEEISDKAMALNNILDTINSRLVNSTKMSNDRSKNMKDIKKNLGSIDLANDNFDIIKQKLMSIADALDLENEEFQIQMTSDKEVINSLKARVEELEAKLSEAKKESNEDFLTKVATRRGLMQELSKFDEMYKRYSINYSVCFFDLDKFKNVNDVYGHDAGDLILSTFGSILKKYTREVDFVGRYGGEEFVLLLPNLDLKQAYIVAQKIRNIVSNFQFIYKDKKITITVSCGIASRSGHKNSQDLLDAADKLLYEAKNSGRNKVVSELDNETK</sequence>
<name>A0A381DH17_9BACT</name>
<evidence type="ECO:0000256" key="2">
    <source>
        <dbReference type="ARBA" id="ARBA00034247"/>
    </source>
</evidence>
<dbReference type="PANTHER" id="PTHR45138:SF9">
    <property type="entry name" value="DIGUANYLATE CYCLASE DGCM-RELATED"/>
    <property type="match status" value="1"/>
</dbReference>
<keyword evidence="3" id="KW-0175">Coiled coil</keyword>
<protein>
    <recommendedName>
        <fullName evidence="1">diguanylate cyclase</fullName>
        <ecNumber evidence="1">2.7.7.65</ecNumber>
    </recommendedName>
</protein>
<evidence type="ECO:0000256" key="3">
    <source>
        <dbReference type="SAM" id="Coils"/>
    </source>
</evidence>
<comment type="catalytic activity">
    <reaction evidence="2">
        <text>2 GTP = 3',3'-c-di-GMP + 2 diphosphate</text>
        <dbReference type="Rhea" id="RHEA:24898"/>
        <dbReference type="ChEBI" id="CHEBI:33019"/>
        <dbReference type="ChEBI" id="CHEBI:37565"/>
        <dbReference type="ChEBI" id="CHEBI:58805"/>
        <dbReference type="EC" id="2.7.7.65"/>
    </reaction>
</comment>
<dbReference type="EC" id="2.7.7.65" evidence="1"/>
<dbReference type="InterPro" id="IPR050469">
    <property type="entry name" value="Diguanylate_Cyclase"/>
</dbReference>
<evidence type="ECO:0000313" key="5">
    <source>
        <dbReference type="EMBL" id="SUX09534.1"/>
    </source>
</evidence>
<dbReference type="STRING" id="32024.GCA_000788295_00224"/>
<evidence type="ECO:0000256" key="1">
    <source>
        <dbReference type="ARBA" id="ARBA00012528"/>
    </source>
</evidence>
<dbReference type="InterPro" id="IPR043128">
    <property type="entry name" value="Rev_trsase/Diguanyl_cyclase"/>
</dbReference>
<dbReference type="AlphaFoldDB" id="A0A381DH17"/>
<dbReference type="Gene3D" id="3.30.70.270">
    <property type="match status" value="1"/>
</dbReference>
<dbReference type="SUPFAM" id="SSF55073">
    <property type="entry name" value="Nucleotide cyclase"/>
    <property type="match status" value="1"/>
</dbReference>
<dbReference type="Proteomes" id="UP000254920">
    <property type="component" value="Unassembled WGS sequence"/>
</dbReference>
<dbReference type="CDD" id="cd01949">
    <property type="entry name" value="GGDEF"/>
    <property type="match status" value="1"/>
</dbReference>
<evidence type="ECO:0000259" key="4">
    <source>
        <dbReference type="PROSITE" id="PS50887"/>
    </source>
</evidence>
<gene>
    <name evidence="5" type="primary">pleD_2</name>
    <name evidence="5" type="ORF">NCTC12475_00078</name>
</gene>
<dbReference type="InterPro" id="IPR000160">
    <property type="entry name" value="GGDEF_dom"/>
</dbReference>
<dbReference type="NCBIfam" id="TIGR00254">
    <property type="entry name" value="GGDEF"/>
    <property type="match status" value="1"/>
</dbReference>
<evidence type="ECO:0000313" key="6">
    <source>
        <dbReference type="Proteomes" id="UP000254920"/>
    </source>
</evidence>
<keyword evidence="6" id="KW-1185">Reference proteome</keyword>
<dbReference type="RefSeq" id="WP_181892272.1">
    <property type="nucleotide sequence ID" value="NZ_UFVD01000001.1"/>
</dbReference>
<dbReference type="InterPro" id="IPR029787">
    <property type="entry name" value="Nucleotide_cyclase"/>
</dbReference>
<dbReference type="EMBL" id="UFVD01000001">
    <property type="protein sequence ID" value="SUX09534.1"/>
    <property type="molecule type" value="Genomic_DNA"/>
</dbReference>